<dbReference type="PIRSF" id="PIRSF029938">
    <property type="entry name" value="UCP029938"/>
    <property type="match status" value="1"/>
</dbReference>
<evidence type="ECO:0000313" key="8">
    <source>
        <dbReference type="EMBL" id="AYF92650.1"/>
    </source>
</evidence>
<evidence type="ECO:0000256" key="4">
    <source>
        <dbReference type="ARBA" id="ARBA00022960"/>
    </source>
</evidence>
<keyword evidence="3 8" id="KW-0132">Cell division</keyword>
<keyword evidence="5" id="KW-0175">Coiled coil</keyword>
<dbReference type="AlphaFoldDB" id="A0A387B0C3"/>
<comment type="subcellular location">
    <subcellularLocation>
        <location evidence="1">Cytoplasm</location>
    </subcellularLocation>
</comment>
<keyword evidence="6" id="KW-0131">Cell cycle</keyword>
<dbReference type="PANTHER" id="PTHR35794:SF1">
    <property type="entry name" value="CELL CYCLE PROTEIN GPSB"/>
    <property type="match status" value="1"/>
</dbReference>
<dbReference type="EMBL" id="CP032626">
    <property type="protein sequence ID" value="AYF92650.1"/>
    <property type="molecule type" value="Genomic_DNA"/>
</dbReference>
<evidence type="ECO:0000256" key="3">
    <source>
        <dbReference type="ARBA" id="ARBA00022618"/>
    </source>
</evidence>
<dbReference type="NCBIfam" id="TIGR03544">
    <property type="entry name" value="DivI1A_domain"/>
    <property type="match status" value="1"/>
</dbReference>
<evidence type="ECO:0000256" key="1">
    <source>
        <dbReference type="ARBA" id="ARBA00004496"/>
    </source>
</evidence>
<sequence>MNNIQFTPKDILEKAFTQKMRGYDPSEVDTFLDGIIKDYQEFEDNISRLSNENSQLKMEIKRLKSQGVQPSSDEPSIRPSGYFNDDNTESSNHESFSGNSSNNDVENELLKRVSNLEQRVFGTTEGPSSVDRY</sequence>
<dbReference type="PANTHER" id="PTHR35794">
    <property type="entry name" value="CELL DIVISION PROTEIN DIVIVA"/>
    <property type="match status" value="1"/>
</dbReference>
<dbReference type="Proteomes" id="UP000272003">
    <property type="component" value="Chromosome"/>
</dbReference>
<keyword evidence="4" id="KW-0133">Cell shape</keyword>
<dbReference type="NCBIfam" id="NF010725">
    <property type="entry name" value="PRK14127.1"/>
    <property type="match status" value="1"/>
</dbReference>
<protein>
    <submittedName>
        <fullName evidence="8">Cell division regulator GpsB</fullName>
    </submittedName>
</protein>
<dbReference type="Gene3D" id="6.10.250.660">
    <property type="match status" value="1"/>
</dbReference>
<keyword evidence="9" id="KW-1185">Reference proteome</keyword>
<dbReference type="GO" id="GO:0005737">
    <property type="term" value="C:cytoplasm"/>
    <property type="evidence" value="ECO:0007669"/>
    <property type="project" value="UniProtKB-SubCell"/>
</dbReference>
<gene>
    <name evidence="8" type="primary">gpsB</name>
    <name evidence="8" type="ORF">D7I45_03735</name>
</gene>
<evidence type="ECO:0000256" key="2">
    <source>
        <dbReference type="ARBA" id="ARBA00022490"/>
    </source>
</evidence>
<dbReference type="GO" id="GO:0008360">
    <property type="term" value="P:regulation of cell shape"/>
    <property type="evidence" value="ECO:0007669"/>
    <property type="project" value="UniProtKB-KW"/>
</dbReference>
<feature type="region of interest" description="Disordered" evidence="7">
    <location>
        <begin position="62"/>
        <end position="133"/>
    </location>
</feature>
<name>A0A387B0C3_9LACO</name>
<evidence type="ECO:0000256" key="6">
    <source>
        <dbReference type="ARBA" id="ARBA00023306"/>
    </source>
</evidence>
<dbReference type="Pfam" id="PF05103">
    <property type="entry name" value="DivIVA"/>
    <property type="match status" value="1"/>
</dbReference>
<dbReference type="InterPro" id="IPR011229">
    <property type="entry name" value="Cell_cycle_GpsB"/>
</dbReference>
<keyword evidence="2" id="KW-0963">Cytoplasm</keyword>
<evidence type="ECO:0000256" key="5">
    <source>
        <dbReference type="ARBA" id="ARBA00023054"/>
    </source>
</evidence>
<dbReference type="RefSeq" id="WP_120784416.1">
    <property type="nucleotide sequence ID" value="NZ_CP032626.1"/>
</dbReference>
<dbReference type="InterPro" id="IPR019933">
    <property type="entry name" value="DivIVA_domain"/>
</dbReference>
<dbReference type="InterPro" id="IPR007793">
    <property type="entry name" value="DivIVA_fam"/>
</dbReference>
<dbReference type="KEGG" id="abom:D7I45_03735"/>
<proteinExistence type="predicted"/>
<accession>A0A387B0C3</accession>
<evidence type="ECO:0000313" key="9">
    <source>
        <dbReference type="Proteomes" id="UP000272003"/>
    </source>
</evidence>
<organism evidence="8 9">
    <name type="scientific">Apilactobacillus bombintestini</name>
    <dbReference type="NCBI Taxonomy" id="2419772"/>
    <lineage>
        <taxon>Bacteria</taxon>
        <taxon>Bacillati</taxon>
        <taxon>Bacillota</taxon>
        <taxon>Bacilli</taxon>
        <taxon>Lactobacillales</taxon>
        <taxon>Lactobacillaceae</taxon>
        <taxon>Apilactobacillus</taxon>
    </lineage>
</organism>
<dbReference type="GO" id="GO:0051301">
    <property type="term" value="P:cell division"/>
    <property type="evidence" value="ECO:0007669"/>
    <property type="project" value="UniProtKB-KW"/>
</dbReference>
<dbReference type="OrthoDB" id="389699at2"/>
<feature type="compositionally biased region" description="Low complexity" evidence="7">
    <location>
        <begin position="93"/>
        <end position="103"/>
    </location>
</feature>
<reference evidence="8 9" key="1">
    <citation type="submission" date="2018-09" db="EMBL/GenBank/DDBJ databases">
        <title>Genome sequencing of strain BHWM-4.</title>
        <authorList>
            <person name="Heo J."/>
            <person name="Kim S.-J."/>
            <person name="Kwon S.-W."/>
        </authorList>
    </citation>
    <scope>NUCLEOTIDE SEQUENCE [LARGE SCALE GENOMIC DNA]</scope>
    <source>
        <strain evidence="8 9">BHWM-4</strain>
    </source>
</reference>
<evidence type="ECO:0000256" key="7">
    <source>
        <dbReference type="SAM" id="MobiDB-lite"/>
    </source>
</evidence>